<reference evidence="1 2" key="1">
    <citation type="submission" date="2016-10" db="EMBL/GenBank/DDBJ databases">
        <authorList>
            <person name="de Groot N.N."/>
        </authorList>
    </citation>
    <scope>NUCLEOTIDE SEQUENCE [LARGE SCALE GENOMIC DNA]</scope>
    <source>
        <strain evidence="1 2">Nl14</strain>
    </source>
</reference>
<sequence length="64" mass="6828">MMAPETAFEVLDALGLVQLVKRSGDLGGAVPLRVAQDGLQSSKAQAERAVRALLELEYPLSFSL</sequence>
<accession>A0A1I7IZQ7</accession>
<dbReference type="EMBL" id="FPBZ01000035">
    <property type="protein sequence ID" value="SFU78429.1"/>
    <property type="molecule type" value="Genomic_DNA"/>
</dbReference>
<dbReference type="AlphaFoldDB" id="A0A1I7IZQ7"/>
<gene>
    <name evidence="1" type="ORF">SAMN05216417_1354</name>
</gene>
<organism evidence="1 2">
    <name type="scientific">Nitrosospira multiformis</name>
    <dbReference type="NCBI Taxonomy" id="1231"/>
    <lineage>
        <taxon>Bacteria</taxon>
        <taxon>Pseudomonadati</taxon>
        <taxon>Pseudomonadota</taxon>
        <taxon>Betaproteobacteria</taxon>
        <taxon>Nitrosomonadales</taxon>
        <taxon>Nitrosomonadaceae</taxon>
        <taxon>Nitrosospira</taxon>
    </lineage>
</organism>
<dbReference type="Proteomes" id="UP000182649">
    <property type="component" value="Unassembled WGS sequence"/>
</dbReference>
<evidence type="ECO:0000313" key="2">
    <source>
        <dbReference type="Proteomes" id="UP000182649"/>
    </source>
</evidence>
<protein>
    <submittedName>
        <fullName evidence="1">Uncharacterized protein</fullName>
    </submittedName>
</protein>
<proteinExistence type="predicted"/>
<name>A0A1I7IZQ7_9PROT</name>
<evidence type="ECO:0000313" key="1">
    <source>
        <dbReference type="EMBL" id="SFU78429.1"/>
    </source>
</evidence>